<gene>
    <name evidence="2" type="ORF">ACFSQ0_03160</name>
</gene>
<dbReference type="RefSeq" id="WP_379043999.1">
    <property type="nucleotide sequence ID" value="NZ_JBHULZ010000016.1"/>
</dbReference>
<keyword evidence="1" id="KW-1133">Transmembrane helix</keyword>
<dbReference type="NCBIfam" id="NF041635">
    <property type="entry name" value="STM3941_fam"/>
    <property type="match status" value="1"/>
</dbReference>
<dbReference type="Proteomes" id="UP001597357">
    <property type="component" value="Unassembled WGS sequence"/>
</dbReference>
<protein>
    <submittedName>
        <fullName evidence="2">STM3941 family protein</fullName>
    </submittedName>
</protein>
<dbReference type="InterPro" id="IPR048136">
    <property type="entry name" value="STM3941-like"/>
</dbReference>
<feature type="transmembrane region" description="Helical" evidence="1">
    <location>
        <begin position="178"/>
        <end position="196"/>
    </location>
</feature>
<dbReference type="EMBL" id="JBHULZ010000016">
    <property type="protein sequence ID" value="MFD2696978.1"/>
    <property type="molecule type" value="Genomic_DNA"/>
</dbReference>
<evidence type="ECO:0000256" key="1">
    <source>
        <dbReference type="SAM" id="Phobius"/>
    </source>
</evidence>
<comment type="caution">
    <text evidence="2">The sequence shown here is derived from an EMBL/GenBank/DDBJ whole genome shotgun (WGS) entry which is preliminary data.</text>
</comment>
<reference evidence="3" key="1">
    <citation type="journal article" date="2019" name="Int. J. Syst. Evol. Microbiol.">
        <title>The Global Catalogue of Microorganisms (GCM) 10K type strain sequencing project: providing services to taxonomists for standard genome sequencing and annotation.</title>
        <authorList>
            <consortium name="The Broad Institute Genomics Platform"/>
            <consortium name="The Broad Institute Genome Sequencing Center for Infectious Disease"/>
            <person name="Wu L."/>
            <person name="Ma J."/>
        </authorList>
    </citation>
    <scope>NUCLEOTIDE SEQUENCE [LARGE SCALE GENOMIC DNA]</scope>
    <source>
        <strain evidence="3">KCTC 42255</strain>
    </source>
</reference>
<feature type="transmembrane region" description="Helical" evidence="1">
    <location>
        <begin position="38"/>
        <end position="60"/>
    </location>
</feature>
<name>A0ABW5SB57_9FLAO</name>
<organism evidence="2 3">
    <name type="scientific">Mesonia sediminis</name>
    <dbReference type="NCBI Taxonomy" id="1703946"/>
    <lineage>
        <taxon>Bacteria</taxon>
        <taxon>Pseudomonadati</taxon>
        <taxon>Bacteroidota</taxon>
        <taxon>Flavobacteriia</taxon>
        <taxon>Flavobacteriales</taxon>
        <taxon>Flavobacteriaceae</taxon>
        <taxon>Mesonia</taxon>
    </lineage>
</organism>
<feature type="transmembrane region" description="Helical" evidence="1">
    <location>
        <begin position="234"/>
        <end position="254"/>
    </location>
</feature>
<feature type="transmembrane region" description="Helical" evidence="1">
    <location>
        <begin position="202"/>
        <end position="222"/>
    </location>
</feature>
<keyword evidence="1" id="KW-0472">Membrane</keyword>
<proteinExistence type="predicted"/>
<accession>A0ABW5SB57</accession>
<feature type="transmembrane region" description="Helical" evidence="1">
    <location>
        <begin position="12"/>
        <end position="32"/>
    </location>
</feature>
<evidence type="ECO:0000313" key="2">
    <source>
        <dbReference type="EMBL" id="MFD2696978.1"/>
    </source>
</evidence>
<evidence type="ECO:0000313" key="3">
    <source>
        <dbReference type="Proteomes" id="UP001597357"/>
    </source>
</evidence>
<keyword evidence="3" id="KW-1185">Reference proteome</keyword>
<sequence length="257" mass="29703">MTQIKLYKRNLKGLKIIGMSLPFVVGGVLMIIQEPTESTNYIMAWICTCFFGMAIPIGIFHTFDKRPQIIISENGIWDRTSNQDEIKWEQILDTYPLDLFDQKFISIVADETFKFKKKPLKWVEKINNEIGVQNLNLNLSQINIDAVKLNELLQKLINSDKKERTLIIQKFKLKKNNFSFLKIPLYILISLLLFLLSKTGIIAFMAILLITGISATIARGYWGVIENSIIRKYAGIITWLGLINIILLNLYNYFFTN</sequence>
<keyword evidence="1" id="KW-0812">Transmembrane</keyword>